<evidence type="ECO:0000256" key="2">
    <source>
        <dbReference type="ARBA" id="ARBA00007399"/>
    </source>
</evidence>
<sequence length="225" mass="24508">MNFLSKTLIACAVISVSVSAANAGVIIGGTRVVYDGNKKEASIDVNNPDKTPYLIQSWVETLNGGAEKAPFIITPPLYRLDGGQQNIERVVVTGNLAQDKESLYWLNIKAIPSAPKKDNTLQIAIKTRIKLIYRPAGLKSQQPQELSHQLTWRRNGNQLQVTNPTSYVINFNEISLGGKKIENVSYVLPGESMNFTLPAGANSTSINYKVINDYGAVSDVQSASL</sequence>
<dbReference type="InterPro" id="IPR001829">
    <property type="entry name" value="Pili_assmbl_chaperone_bac"/>
</dbReference>
<dbReference type="Pfam" id="PF02753">
    <property type="entry name" value="PapD_C"/>
    <property type="match status" value="1"/>
</dbReference>
<dbReference type="InterPro" id="IPR016147">
    <property type="entry name" value="Pili_assmbl_chaperone_N"/>
</dbReference>
<evidence type="ECO:0000256" key="3">
    <source>
        <dbReference type="ARBA" id="ARBA00022729"/>
    </source>
</evidence>
<keyword evidence="6" id="KW-0393">Immunoglobulin domain</keyword>
<evidence type="ECO:0000256" key="5">
    <source>
        <dbReference type="ARBA" id="ARBA00023186"/>
    </source>
</evidence>
<comment type="similarity">
    <text evidence="2 7">Belongs to the periplasmic pilus chaperone family.</text>
</comment>
<evidence type="ECO:0000256" key="6">
    <source>
        <dbReference type="ARBA" id="ARBA00023319"/>
    </source>
</evidence>
<dbReference type="InterPro" id="IPR018046">
    <property type="entry name" value="Pili_assmbl_chaperone_CS"/>
</dbReference>
<gene>
    <name evidence="11" type="ORF">EKN94_02495</name>
</gene>
<evidence type="ECO:0000259" key="9">
    <source>
        <dbReference type="Pfam" id="PF00345"/>
    </source>
</evidence>
<dbReference type="InterPro" id="IPR036316">
    <property type="entry name" value="Pili_assmbl_chap_C_dom_sf"/>
</dbReference>
<evidence type="ECO:0000256" key="4">
    <source>
        <dbReference type="ARBA" id="ARBA00022764"/>
    </source>
</evidence>
<evidence type="ECO:0000256" key="7">
    <source>
        <dbReference type="RuleBase" id="RU003918"/>
    </source>
</evidence>
<dbReference type="Proteomes" id="UP000278241">
    <property type="component" value="Unassembled WGS sequence"/>
</dbReference>
<dbReference type="PANTHER" id="PTHR30251">
    <property type="entry name" value="PILUS ASSEMBLY CHAPERONE"/>
    <property type="match status" value="1"/>
</dbReference>
<accession>A0ABY0AZ42</accession>
<evidence type="ECO:0000256" key="1">
    <source>
        <dbReference type="ARBA" id="ARBA00004418"/>
    </source>
</evidence>
<dbReference type="PRINTS" id="PR00969">
    <property type="entry name" value="CHAPERONPILI"/>
</dbReference>
<dbReference type="InterPro" id="IPR050643">
    <property type="entry name" value="Periplasmic_pilus_chap"/>
</dbReference>
<dbReference type="PROSITE" id="PS00635">
    <property type="entry name" value="PILI_CHAPERONE"/>
    <property type="match status" value="1"/>
</dbReference>
<evidence type="ECO:0000313" key="12">
    <source>
        <dbReference type="Proteomes" id="UP000278241"/>
    </source>
</evidence>
<organism evidence="11 12">
    <name type="scientific">Enterobacter quasimori</name>
    <dbReference type="NCBI Taxonomy" id="2838947"/>
    <lineage>
        <taxon>Bacteria</taxon>
        <taxon>Pseudomonadati</taxon>
        <taxon>Pseudomonadota</taxon>
        <taxon>Gammaproteobacteria</taxon>
        <taxon>Enterobacterales</taxon>
        <taxon>Enterobacteriaceae</taxon>
        <taxon>Enterobacter</taxon>
    </lineage>
</organism>
<dbReference type="InterPro" id="IPR016148">
    <property type="entry name" value="Pili_assmbl_chaperone_C"/>
</dbReference>
<keyword evidence="3 8" id="KW-0732">Signal</keyword>
<feature type="chain" id="PRO_5045502733" evidence="8">
    <location>
        <begin position="24"/>
        <end position="225"/>
    </location>
</feature>
<feature type="domain" description="Pili assembly chaperone C-terminal" evidence="10">
    <location>
        <begin position="161"/>
        <end position="218"/>
    </location>
</feature>
<dbReference type="Gene3D" id="2.60.40.10">
    <property type="entry name" value="Immunoglobulins"/>
    <property type="match status" value="2"/>
</dbReference>
<feature type="domain" description="Pili assembly chaperone N-terminal" evidence="9">
    <location>
        <begin position="24"/>
        <end position="138"/>
    </location>
</feature>
<reference evidence="11 12" key="1">
    <citation type="submission" date="2018-12" db="EMBL/GenBank/DDBJ databases">
        <title>The Batch Genome Submission of Enterobacter spp. strains.</title>
        <authorList>
            <person name="Wei L."/>
            <person name="Wu W."/>
            <person name="Lin J."/>
            <person name="Zhang X."/>
            <person name="Feng Y."/>
            <person name="Zong Z."/>
        </authorList>
    </citation>
    <scope>NUCLEOTIDE SEQUENCE [LARGE SCALE GENOMIC DNA]</scope>
    <source>
        <strain evidence="11 12">WCHEM090044</strain>
    </source>
</reference>
<dbReference type="InterPro" id="IPR008962">
    <property type="entry name" value="PapD-like_sf"/>
</dbReference>
<dbReference type="PANTHER" id="PTHR30251:SF9">
    <property type="entry name" value="CHAPERONE PROTEIN CAF1M"/>
    <property type="match status" value="1"/>
</dbReference>
<evidence type="ECO:0000256" key="8">
    <source>
        <dbReference type="SAM" id="SignalP"/>
    </source>
</evidence>
<name>A0ABY0AZ42_9ENTR</name>
<evidence type="ECO:0000313" key="11">
    <source>
        <dbReference type="EMBL" id="RTN27361.1"/>
    </source>
</evidence>
<keyword evidence="4" id="KW-0574">Periplasm</keyword>
<dbReference type="SUPFAM" id="SSF49584">
    <property type="entry name" value="Periplasmic chaperone C-domain"/>
    <property type="match status" value="1"/>
</dbReference>
<comment type="caution">
    <text evidence="11">The sequence shown here is derived from an EMBL/GenBank/DDBJ whole genome shotgun (WGS) entry which is preliminary data.</text>
</comment>
<proteinExistence type="inferred from homology"/>
<dbReference type="EMBL" id="RXRX01000001">
    <property type="protein sequence ID" value="RTN27361.1"/>
    <property type="molecule type" value="Genomic_DNA"/>
</dbReference>
<dbReference type="InterPro" id="IPR013783">
    <property type="entry name" value="Ig-like_fold"/>
</dbReference>
<keyword evidence="5 7" id="KW-0143">Chaperone</keyword>
<dbReference type="RefSeq" id="WP_126543807.1">
    <property type="nucleotide sequence ID" value="NZ_JAHEVU010000001.1"/>
</dbReference>
<dbReference type="Pfam" id="PF00345">
    <property type="entry name" value="PapD_N"/>
    <property type="match status" value="1"/>
</dbReference>
<keyword evidence="12" id="KW-1185">Reference proteome</keyword>
<feature type="signal peptide" evidence="8">
    <location>
        <begin position="1"/>
        <end position="23"/>
    </location>
</feature>
<evidence type="ECO:0000259" key="10">
    <source>
        <dbReference type="Pfam" id="PF02753"/>
    </source>
</evidence>
<comment type="subcellular location">
    <subcellularLocation>
        <location evidence="1 7">Periplasm</location>
    </subcellularLocation>
</comment>
<protein>
    <submittedName>
        <fullName evidence="11">Molecular chaperone</fullName>
    </submittedName>
</protein>
<dbReference type="SUPFAM" id="SSF49354">
    <property type="entry name" value="PapD-like"/>
    <property type="match status" value="1"/>
</dbReference>